<evidence type="ECO:0000313" key="2">
    <source>
        <dbReference type="EMBL" id="RFZ75941.1"/>
    </source>
</evidence>
<dbReference type="InterPro" id="IPR010540">
    <property type="entry name" value="CmpB_TMEM229"/>
</dbReference>
<protein>
    <submittedName>
        <fullName evidence="2">Uncharacterized protein</fullName>
    </submittedName>
</protein>
<dbReference type="AlphaFoldDB" id="A0A3E2N4W2"/>
<organism evidence="2 3">
    <name type="scientific">Lacrimispora amygdalina</name>
    <dbReference type="NCBI Taxonomy" id="253257"/>
    <lineage>
        <taxon>Bacteria</taxon>
        <taxon>Bacillati</taxon>
        <taxon>Bacillota</taxon>
        <taxon>Clostridia</taxon>
        <taxon>Lachnospirales</taxon>
        <taxon>Lachnospiraceae</taxon>
        <taxon>Lacrimispora</taxon>
    </lineage>
</organism>
<comment type="caution">
    <text evidence="2">The sequence shown here is derived from an EMBL/GenBank/DDBJ whole genome shotgun (WGS) entry which is preliminary data.</text>
</comment>
<keyword evidence="1" id="KW-0472">Membrane</keyword>
<accession>A0A3E2N4W2</accession>
<evidence type="ECO:0000313" key="3">
    <source>
        <dbReference type="Proteomes" id="UP000260680"/>
    </source>
</evidence>
<sequence>MKIIFKELVLFHIGATLYIMIELIWRGYSHWTMFILGGVCFVCLGLINEVISWNMVLWKQALLGASIVTILEFITGCIINIYFRLNVWDYSNMRFNILGQVCLVYFILWIPLSIVGIILDDYLRYWMFKEEKPHYKILVRR</sequence>
<evidence type="ECO:0000256" key="1">
    <source>
        <dbReference type="SAM" id="Phobius"/>
    </source>
</evidence>
<dbReference type="EMBL" id="QOHO01000111">
    <property type="protein sequence ID" value="RFZ75941.1"/>
    <property type="molecule type" value="Genomic_DNA"/>
</dbReference>
<feature type="transmembrane region" description="Helical" evidence="1">
    <location>
        <begin position="97"/>
        <end position="119"/>
    </location>
</feature>
<dbReference type="Proteomes" id="UP000260680">
    <property type="component" value="Unassembled WGS sequence"/>
</dbReference>
<gene>
    <name evidence="2" type="ORF">DS742_26235</name>
</gene>
<feature type="transmembrane region" description="Helical" evidence="1">
    <location>
        <begin position="63"/>
        <end position="85"/>
    </location>
</feature>
<dbReference type="RefSeq" id="WP_117419874.1">
    <property type="nucleotide sequence ID" value="NZ_QOHO01000111.1"/>
</dbReference>
<dbReference type="Pfam" id="PF06541">
    <property type="entry name" value="ABC_trans_CmpB"/>
    <property type="match status" value="1"/>
</dbReference>
<keyword evidence="1" id="KW-1133">Transmembrane helix</keyword>
<proteinExistence type="predicted"/>
<feature type="transmembrane region" description="Helical" evidence="1">
    <location>
        <begin position="31"/>
        <end position="51"/>
    </location>
</feature>
<keyword evidence="1" id="KW-0812">Transmembrane</keyword>
<name>A0A3E2N4W2_9FIRM</name>
<feature type="transmembrane region" description="Helical" evidence="1">
    <location>
        <begin position="7"/>
        <end position="25"/>
    </location>
</feature>
<reference evidence="2 3" key="1">
    <citation type="submission" date="2018-07" db="EMBL/GenBank/DDBJ databases">
        <title>New species, Clostridium PI-S10-A1B.</title>
        <authorList>
            <person name="Krishna G."/>
            <person name="Summeta K."/>
            <person name="Shikha S."/>
            <person name="Prabhu P.B."/>
            <person name="Suresh K."/>
        </authorList>
    </citation>
    <scope>NUCLEOTIDE SEQUENCE [LARGE SCALE GENOMIC DNA]</scope>
    <source>
        <strain evidence="2 3">PI-S10-A1B</strain>
    </source>
</reference>
<dbReference type="OrthoDB" id="1752779at2"/>